<feature type="transmembrane region" description="Helical" evidence="11">
    <location>
        <begin position="64"/>
        <end position="82"/>
    </location>
</feature>
<feature type="transmembrane region" description="Helical" evidence="11">
    <location>
        <begin position="383"/>
        <end position="407"/>
    </location>
</feature>
<dbReference type="PANTHER" id="PTHR43427:SF6">
    <property type="entry name" value="CHLORIDE CHANNEL PROTEIN CLC-E"/>
    <property type="match status" value="1"/>
</dbReference>
<evidence type="ECO:0000256" key="6">
    <source>
        <dbReference type="ARBA" id="ARBA00023136"/>
    </source>
</evidence>
<feature type="transmembrane region" description="Helical" evidence="11">
    <location>
        <begin position="113"/>
        <end position="132"/>
    </location>
</feature>
<dbReference type="GO" id="GO:0034707">
    <property type="term" value="C:chloride channel complex"/>
    <property type="evidence" value="ECO:0007669"/>
    <property type="project" value="UniProtKB-KW"/>
</dbReference>
<evidence type="ECO:0000256" key="5">
    <source>
        <dbReference type="ARBA" id="ARBA00023065"/>
    </source>
</evidence>
<evidence type="ECO:0000256" key="7">
    <source>
        <dbReference type="ARBA" id="ARBA00023173"/>
    </source>
</evidence>
<protein>
    <submittedName>
        <fullName evidence="13">Chloride channel protein, CIC family</fullName>
    </submittedName>
</protein>
<dbReference type="InterPro" id="IPR050368">
    <property type="entry name" value="ClC-type_chloride_channel"/>
</dbReference>
<dbReference type="InterPro" id="IPR014743">
    <property type="entry name" value="Cl-channel_core"/>
</dbReference>
<name>A0A521D4H5_9BACT</name>
<organism evidence="13 14">
    <name type="scientific">Gracilimonas mengyeensis</name>
    <dbReference type="NCBI Taxonomy" id="1302730"/>
    <lineage>
        <taxon>Bacteria</taxon>
        <taxon>Pseudomonadati</taxon>
        <taxon>Balneolota</taxon>
        <taxon>Balneolia</taxon>
        <taxon>Balneolales</taxon>
        <taxon>Balneolaceae</taxon>
        <taxon>Gracilimonas</taxon>
    </lineage>
</organism>
<dbReference type="EMBL" id="FXTP01000007">
    <property type="protein sequence ID" value="SMO66522.1"/>
    <property type="molecule type" value="Genomic_DNA"/>
</dbReference>
<accession>A0A521D4H5</accession>
<evidence type="ECO:0000256" key="8">
    <source>
        <dbReference type="ARBA" id="ARBA00023214"/>
    </source>
</evidence>
<dbReference type="SUPFAM" id="SSF54631">
    <property type="entry name" value="CBS-domain pair"/>
    <property type="match status" value="1"/>
</dbReference>
<dbReference type="PANTHER" id="PTHR43427">
    <property type="entry name" value="CHLORIDE CHANNEL PROTEIN CLC-E"/>
    <property type="match status" value="1"/>
</dbReference>
<evidence type="ECO:0000256" key="1">
    <source>
        <dbReference type="ARBA" id="ARBA00004141"/>
    </source>
</evidence>
<feature type="transmembrane region" description="Helical" evidence="11">
    <location>
        <begin position="25"/>
        <end position="44"/>
    </location>
</feature>
<comment type="subcellular location">
    <subcellularLocation>
        <location evidence="1">Membrane</location>
        <topology evidence="1">Multi-pass membrane protein</topology>
    </subcellularLocation>
</comment>
<dbReference type="InterPro" id="IPR001807">
    <property type="entry name" value="ClC"/>
</dbReference>
<evidence type="ECO:0000256" key="3">
    <source>
        <dbReference type="ARBA" id="ARBA00022692"/>
    </source>
</evidence>
<dbReference type="InterPro" id="IPR000644">
    <property type="entry name" value="CBS_dom"/>
</dbReference>
<keyword evidence="10" id="KW-0129">CBS domain</keyword>
<feature type="transmembrane region" description="Helical" evidence="11">
    <location>
        <begin position="413"/>
        <end position="430"/>
    </location>
</feature>
<evidence type="ECO:0000256" key="2">
    <source>
        <dbReference type="ARBA" id="ARBA00022448"/>
    </source>
</evidence>
<dbReference type="RefSeq" id="WP_142454342.1">
    <property type="nucleotide sequence ID" value="NZ_FXTP01000007.1"/>
</dbReference>
<evidence type="ECO:0000256" key="10">
    <source>
        <dbReference type="PROSITE-ProRule" id="PRU00703"/>
    </source>
</evidence>
<keyword evidence="4 11" id="KW-1133">Transmembrane helix</keyword>
<dbReference type="OrthoDB" id="9812438at2"/>
<evidence type="ECO:0000259" key="12">
    <source>
        <dbReference type="PROSITE" id="PS51371"/>
    </source>
</evidence>
<evidence type="ECO:0000313" key="13">
    <source>
        <dbReference type="EMBL" id="SMO66522.1"/>
    </source>
</evidence>
<keyword evidence="9" id="KW-0407">Ion channel</keyword>
<keyword evidence="3 11" id="KW-0812">Transmembrane</keyword>
<evidence type="ECO:0000256" key="9">
    <source>
        <dbReference type="ARBA" id="ARBA00023303"/>
    </source>
</evidence>
<feature type="domain" description="CBS" evidence="12">
    <location>
        <begin position="533"/>
        <end position="589"/>
    </location>
</feature>
<feature type="transmembrane region" description="Helical" evidence="11">
    <location>
        <begin position="234"/>
        <end position="251"/>
    </location>
</feature>
<keyword evidence="7" id="KW-0869">Chloride channel</keyword>
<evidence type="ECO:0000256" key="11">
    <source>
        <dbReference type="SAM" id="Phobius"/>
    </source>
</evidence>
<dbReference type="GO" id="GO:0005254">
    <property type="term" value="F:chloride channel activity"/>
    <property type="evidence" value="ECO:0007669"/>
    <property type="project" value="UniProtKB-KW"/>
</dbReference>
<feature type="transmembrane region" description="Helical" evidence="11">
    <location>
        <begin position="192"/>
        <end position="214"/>
    </location>
</feature>
<evidence type="ECO:0000256" key="4">
    <source>
        <dbReference type="ARBA" id="ARBA00022989"/>
    </source>
</evidence>
<keyword evidence="8" id="KW-0868">Chloride</keyword>
<keyword evidence="2" id="KW-0813">Transport</keyword>
<feature type="transmembrane region" description="Helical" evidence="11">
    <location>
        <begin position="322"/>
        <end position="345"/>
    </location>
</feature>
<reference evidence="13 14" key="1">
    <citation type="submission" date="2017-05" db="EMBL/GenBank/DDBJ databases">
        <authorList>
            <person name="Varghese N."/>
            <person name="Submissions S."/>
        </authorList>
    </citation>
    <scope>NUCLEOTIDE SEQUENCE [LARGE SCALE GENOMIC DNA]</scope>
    <source>
        <strain evidence="13 14">DSM 21985</strain>
    </source>
</reference>
<dbReference type="SMART" id="SM00116">
    <property type="entry name" value="CBS"/>
    <property type="match status" value="2"/>
</dbReference>
<keyword evidence="5" id="KW-0406">Ion transport</keyword>
<keyword evidence="6 11" id="KW-0472">Membrane</keyword>
<feature type="transmembrane region" description="Helical" evidence="11">
    <location>
        <begin position="351"/>
        <end position="371"/>
    </location>
</feature>
<feature type="domain" description="CBS" evidence="12">
    <location>
        <begin position="468"/>
        <end position="526"/>
    </location>
</feature>
<dbReference type="InterPro" id="IPR046342">
    <property type="entry name" value="CBS_dom_sf"/>
</dbReference>
<dbReference type="Pfam" id="PF00571">
    <property type="entry name" value="CBS"/>
    <property type="match status" value="2"/>
</dbReference>
<proteinExistence type="predicted"/>
<dbReference type="SUPFAM" id="SSF81340">
    <property type="entry name" value="Clc chloride channel"/>
    <property type="match status" value="1"/>
</dbReference>
<feature type="transmembrane region" description="Helical" evidence="11">
    <location>
        <begin position="272"/>
        <end position="290"/>
    </location>
</feature>
<evidence type="ECO:0000313" key="14">
    <source>
        <dbReference type="Proteomes" id="UP000317557"/>
    </source>
</evidence>
<dbReference type="Gene3D" id="1.10.3080.10">
    <property type="entry name" value="Clc chloride channel"/>
    <property type="match status" value="1"/>
</dbReference>
<feature type="transmembrane region" description="Helical" evidence="11">
    <location>
        <begin position="159"/>
        <end position="185"/>
    </location>
</feature>
<dbReference type="PRINTS" id="PR00762">
    <property type="entry name" value="CLCHANNEL"/>
</dbReference>
<feature type="transmembrane region" description="Helical" evidence="11">
    <location>
        <begin position="296"/>
        <end position="315"/>
    </location>
</feature>
<dbReference type="Gene3D" id="3.10.580.10">
    <property type="entry name" value="CBS-domain"/>
    <property type="match status" value="1"/>
</dbReference>
<sequence>MSHSPKTVLGRILVWRARHLSQQQFVLILSVLVGFITGLVAVVLKNTTHLIQQLISSNNFSQYFNPYYFVFPIIGIGITVLIRRLIKGKIGQGIPSTLFSILRKNGILPTHRMYSSIITSIFTVGFGGSVGLEAPTVSSGAAIGSNLGRVMHIDYKSRILLMSCAAAGALASIFNAPIAAIIFTIEIFSLDLTLTSLIPLLLSSAAGVVTSIFIQGNDYIFHLDKVSPFVVEELPLYILLGVITAFISLYFNKIYFRVSAYFNKISTQFRRTLIGGGLLGLMIFLFPPLYGEGYETINILLNGNVTQIANFGILESLDSKEYFIILMLLCLMMFKIIATSFTIGAGGIGGIFAPALFTGATLGYLYSICINDAGIASIAVSNYTLVGMTGLMAGTLHAPLTAIFMIAEISGGYELFIPLMLVSAISFLVSRHFMPHSIYTTQLAQKGDLLTHNKDKAVLSVLTVDKLVEKNFAEIHPKMSLRQLIQVVKTSKRNIFPVVSSSRKLVGILTLDDIRDIMFDESLYDIIAVAELMTQPPDTIQKDEDMKSVIQKFRSTGAWNLPVVDEETYVGFISKSKLFSAYRRKLIEFSV</sequence>
<dbReference type="CDD" id="cd00400">
    <property type="entry name" value="Voltage_gated_ClC"/>
    <property type="match status" value="1"/>
</dbReference>
<gene>
    <name evidence="13" type="ORF">SAMN06265219_10798</name>
</gene>
<dbReference type="Pfam" id="PF00654">
    <property type="entry name" value="Voltage_CLC"/>
    <property type="match status" value="1"/>
</dbReference>
<keyword evidence="14" id="KW-1185">Reference proteome</keyword>
<dbReference type="Proteomes" id="UP000317557">
    <property type="component" value="Unassembled WGS sequence"/>
</dbReference>
<dbReference type="PROSITE" id="PS51371">
    <property type="entry name" value="CBS"/>
    <property type="match status" value="2"/>
</dbReference>
<dbReference type="AlphaFoldDB" id="A0A521D4H5"/>